<dbReference type="InterPro" id="IPR046542">
    <property type="entry name" value="DUF6801"/>
</dbReference>
<comment type="caution">
    <text evidence="3">The sequence shown here is derived from an EMBL/GenBank/DDBJ whole genome shotgun (WGS) entry which is preliminary data.</text>
</comment>
<gene>
    <name evidence="3" type="ORF">IEQ44_14525</name>
</gene>
<dbReference type="RefSeq" id="WP_193639191.1">
    <property type="nucleotide sequence ID" value="NZ_JADCSA010000017.1"/>
</dbReference>
<dbReference type="Proteomes" id="UP000756387">
    <property type="component" value="Unassembled WGS sequence"/>
</dbReference>
<reference evidence="3 4" key="1">
    <citation type="submission" date="2020-10" db="EMBL/GenBank/DDBJ databases">
        <title>Nocardioides sp. isolated from sludge.</title>
        <authorList>
            <person name="Zhang X."/>
        </authorList>
    </citation>
    <scope>NUCLEOTIDE SEQUENCE [LARGE SCALE GENOMIC DNA]</scope>
    <source>
        <strain evidence="3 4">Y6</strain>
    </source>
</reference>
<dbReference type="InterPro" id="IPR006311">
    <property type="entry name" value="TAT_signal"/>
</dbReference>
<sequence length="217" mass="22258">MPEFTPSRRSVIRTAAWSVPAITVATAAPAFAASSPGSDPVYTTVTKDFLFSSTNTLGTFDIPVTVVAENVPVLAPAGATLLPITTTSTVTIPAQVAQGLAYLILGDFSNPAAKIGGTSESTVTLSGAINEDRTTDLTIPTVPYVTGQPLITIASGTSDSLVLPAGATGQVTMTIGSPKSILMGYNADDTSTGKPPYNSVLDKLPGEDYTLAVYTIE</sequence>
<accession>A0ABR9RWX0</accession>
<evidence type="ECO:0000259" key="2">
    <source>
        <dbReference type="Pfam" id="PF20611"/>
    </source>
</evidence>
<evidence type="ECO:0000313" key="4">
    <source>
        <dbReference type="Proteomes" id="UP000756387"/>
    </source>
</evidence>
<name>A0ABR9RWX0_9ACTN</name>
<dbReference type="Pfam" id="PF20611">
    <property type="entry name" value="DUF6801"/>
    <property type="match status" value="1"/>
</dbReference>
<feature type="domain" description="DUF6801" evidence="2">
    <location>
        <begin position="57"/>
        <end position="180"/>
    </location>
</feature>
<dbReference type="PROSITE" id="PS51318">
    <property type="entry name" value="TAT"/>
    <property type="match status" value="1"/>
</dbReference>
<organism evidence="3 4">
    <name type="scientific">Nocardioides malaquae</name>
    <dbReference type="NCBI Taxonomy" id="2773426"/>
    <lineage>
        <taxon>Bacteria</taxon>
        <taxon>Bacillati</taxon>
        <taxon>Actinomycetota</taxon>
        <taxon>Actinomycetes</taxon>
        <taxon>Propionibacteriales</taxon>
        <taxon>Nocardioidaceae</taxon>
        <taxon>Nocardioides</taxon>
    </lineage>
</organism>
<feature type="signal peptide" evidence="1">
    <location>
        <begin position="1"/>
        <end position="32"/>
    </location>
</feature>
<dbReference type="EMBL" id="JADCSA010000017">
    <property type="protein sequence ID" value="MBE7325865.1"/>
    <property type="molecule type" value="Genomic_DNA"/>
</dbReference>
<keyword evidence="1" id="KW-0732">Signal</keyword>
<evidence type="ECO:0000313" key="3">
    <source>
        <dbReference type="EMBL" id="MBE7325865.1"/>
    </source>
</evidence>
<proteinExistence type="predicted"/>
<feature type="chain" id="PRO_5045322033" description="DUF6801 domain-containing protein" evidence="1">
    <location>
        <begin position="33"/>
        <end position="217"/>
    </location>
</feature>
<keyword evidence="4" id="KW-1185">Reference proteome</keyword>
<protein>
    <recommendedName>
        <fullName evidence="2">DUF6801 domain-containing protein</fullName>
    </recommendedName>
</protein>
<evidence type="ECO:0000256" key="1">
    <source>
        <dbReference type="SAM" id="SignalP"/>
    </source>
</evidence>